<dbReference type="GO" id="GO:0003677">
    <property type="term" value="F:DNA binding"/>
    <property type="evidence" value="ECO:0007669"/>
    <property type="project" value="InterPro"/>
</dbReference>
<evidence type="ECO:0000313" key="3">
    <source>
        <dbReference type="EMBL" id="QTC93080.1"/>
    </source>
</evidence>
<dbReference type="InterPro" id="IPR007492">
    <property type="entry name" value="LytTR_DNA-bd_dom"/>
</dbReference>
<reference evidence="3" key="1">
    <citation type="submission" date="2020-09" db="EMBL/GenBank/DDBJ databases">
        <title>Brevundimonas sp. LVF2 isolated from a puddle in Goettingen, Germany.</title>
        <authorList>
            <person name="Friedrich I."/>
            <person name="Klassen A."/>
            <person name="Hannes N."/>
            <person name="Schneider D."/>
            <person name="Hertel R."/>
            <person name="Daniel R."/>
        </authorList>
    </citation>
    <scope>NUCLEOTIDE SEQUENCE</scope>
    <source>
        <strain evidence="3">LVF2</strain>
    </source>
</reference>
<dbReference type="KEGG" id="bgoe:IFJ75_09680"/>
<dbReference type="Gene3D" id="2.40.50.1020">
    <property type="entry name" value="LytTr DNA-binding domain"/>
    <property type="match status" value="1"/>
</dbReference>
<dbReference type="Proteomes" id="UP000663918">
    <property type="component" value="Chromosome"/>
</dbReference>
<dbReference type="SMART" id="SM00850">
    <property type="entry name" value="LytTR"/>
    <property type="match status" value="1"/>
</dbReference>
<keyword evidence="1" id="KW-1133">Transmembrane helix</keyword>
<dbReference type="Pfam" id="PF04397">
    <property type="entry name" value="LytTR"/>
    <property type="match status" value="1"/>
</dbReference>
<dbReference type="RefSeq" id="WP_207932354.1">
    <property type="nucleotide sequence ID" value="NZ_CP062222.1"/>
</dbReference>
<feature type="transmembrane region" description="Helical" evidence="1">
    <location>
        <begin position="114"/>
        <end position="134"/>
    </location>
</feature>
<keyword evidence="1" id="KW-0812">Transmembrane</keyword>
<evidence type="ECO:0000259" key="2">
    <source>
        <dbReference type="PROSITE" id="PS50930"/>
    </source>
</evidence>
<proteinExistence type="predicted"/>
<feature type="transmembrane region" description="Helical" evidence="1">
    <location>
        <begin position="45"/>
        <end position="64"/>
    </location>
</feature>
<protein>
    <submittedName>
        <fullName evidence="3">LytTR family transcriptional regulator</fullName>
    </submittedName>
</protein>
<evidence type="ECO:0000313" key="4">
    <source>
        <dbReference type="Proteomes" id="UP000663918"/>
    </source>
</evidence>
<dbReference type="EMBL" id="CP062222">
    <property type="protein sequence ID" value="QTC93080.1"/>
    <property type="molecule type" value="Genomic_DNA"/>
</dbReference>
<evidence type="ECO:0000256" key="1">
    <source>
        <dbReference type="SAM" id="Phobius"/>
    </source>
</evidence>
<gene>
    <name evidence="3" type="ORF">IFJ75_09680</name>
</gene>
<sequence>MDEALTGSDWRAAGRRWAIDLAVLCAMGLLMGFLGPFGSEHGPVGLVYAYWLICIVGGGVIGVAADELAAPRMPRLWLRTLLVSVAMTPVVTFLVLLTQHLMLDGRFNWAGYRWLLWQVFPILLAVMAVRALVWRRLPARIETRTIVAAPLPEAEAAFRRRLSAKRRTARLIAVEAHDHYLKVHTDAGEELITLRFADALDDLALAHGWRVHRSWWVAADAVEAVRWRKGAGEIRLVGGLTAPVSRSCAPVLREAGWF</sequence>
<organism evidence="3 4">
    <name type="scientific">Brevundimonas goettingensis</name>
    <dbReference type="NCBI Taxonomy" id="2774190"/>
    <lineage>
        <taxon>Bacteria</taxon>
        <taxon>Pseudomonadati</taxon>
        <taxon>Pseudomonadota</taxon>
        <taxon>Alphaproteobacteria</taxon>
        <taxon>Caulobacterales</taxon>
        <taxon>Caulobacteraceae</taxon>
        <taxon>Brevundimonas</taxon>
    </lineage>
</organism>
<feature type="transmembrane region" description="Helical" evidence="1">
    <location>
        <begin position="21"/>
        <end position="39"/>
    </location>
</feature>
<name>A0A975C422_9CAUL</name>
<dbReference type="AlphaFoldDB" id="A0A975C422"/>
<feature type="domain" description="HTH LytTR-type" evidence="2">
    <location>
        <begin position="167"/>
        <end position="258"/>
    </location>
</feature>
<keyword evidence="1" id="KW-0472">Membrane</keyword>
<feature type="transmembrane region" description="Helical" evidence="1">
    <location>
        <begin position="76"/>
        <end position="102"/>
    </location>
</feature>
<dbReference type="PROSITE" id="PS50930">
    <property type="entry name" value="HTH_LYTTR"/>
    <property type="match status" value="1"/>
</dbReference>
<keyword evidence="4" id="KW-1185">Reference proteome</keyword>
<accession>A0A975C422</accession>